<accession>A0A9N9TND8</accession>
<evidence type="ECO:0000313" key="1">
    <source>
        <dbReference type="EMBL" id="CAG9858084.1"/>
    </source>
</evidence>
<gene>
    <name evidence="1" type="ORF">PHYEVI_LOCUS4475</name>
</gene>
<dbReference type="AlphaFoldDB" id="A0A9N9TND8"/>
<dbReference type="EMBL" id="OU900108">
    <property type="protein sequence ID" value="CAG9858084.1"/>
    <property type="molecule type" value="Genomic_DNA"/>
</dbReference>
<reference evidence="1" key="1">
    <citation type="submission" date="2022-01" db="EMBL/GenBank/DDBJ databases">
        <authorList>
            <person name="King R."/>
        </authorList>
    </citation>
    <scope>NUCLEOTIDE SEQUENCE</scope>
</reference>
<keyword evidence="2" id="KW-1185">Reference proteome</keyword>
<sequence length="37" mass="4137">MEENCSNVRRPPGAYEEIVESQELQGARNPPSCCNVE</sequence>
<organism evidence="1 2">
    <name type="scientific">Phyllotreta striolata</name>
    <name type="common">Striped flea beetle</name>
    <name type="synonym">Crioceris striolata</name>
    <dbReference type="NCBI Taxonomy" id="444603"/>
    <lineage>
        <taxon>Eukaryota</taxon>
        <taxon>Metazoa</taxon>
        <taxon>Ecdysozoa</taxon>
        <taxon>Arthropoda</taxon>
        <taxon>Hexapoda</taxon>
        <taxon>Insecta</taxon>
        <taxon>Pterygota</taxon>
        <taxon>Neoptera</taxon>
        <taxon>Endopterygota</taxon>
        <taxon>Coleoptera</taxon>
        <taxon>Polyphaga</taxon>
        <taxon>Cucujiformia</taxon>
        <taxon>Chrysomeloidea</taxon>
        <taxon>Chrysomelidae</taxon>
        <taxon>Galerucinae</taxon>
        <taxon>Alticini</taxon>
        <taxon>Phyllotreta</taxon>
    </lineage>
</organism>
<dbReference type="Proteomes" id="UP001153712">
    <property type="component" value="Chromosome 15"/>
</dbReference>
<protein>
    <submittedName>
        <fullName evidence="1">Uncharacterized protein</fullName>
    </submittedName>
</protein>
<proteinExistence type="predicted"/>
<name>A0A9N9TND8_PHYSR</name>
<evidence type="ECO:0000313" key="2">
    <source>
        <dbReference type="Proteomes" id="UP001153712"/>
    </source>
</evidence>